<reference evidence="3" key="1">
    <citation type="journal article" date="2020" name="Front. Microbiol.">
        <title>Phenotypic and Genetic Characterization of the Cheese Ripening Yeast Geotrichum candidum.</title>
        <authorList>
            <person name="Perkins V."/>
            <person name="Vignola S."/>
            <person name="Lessard M.H."/>
            <person name="Plante P.L."/>
            <person name="Corbeil J."/>
            <person name="Dugat-Bony E."/>
            <person name="Frenette M."/>
            <person name="Labrie S."/>
        </authorList>
    </citation>
    <scope>NUCLEOTIDE SEQUENCE</scope>
    <source>
        <strain evidence="3">LMA-70</strain>
    </source>
</reference>
<dbReference type="EMBL" id="QQZK01000229">
    <property type="protein sequence ID" value="KAF5093849.1"/>
    <property type="molecule type" value="Genomic_DNA"/>
</dbReference>
<feature type="compositionally biased region" description="Low complexity" evidence="2">
    <location>
        <begin position="26"/>
        <end position="56"/>
    </location>
</feature>
<feature type="region of interest" description="Disordered" evidence="2">
    <location>
        <begin position="1"/>
        <end position="193"/>
    </location>
</feature>
<evidence type="ECO:0000313" key="4">
    <source>
        <dbReference type="Proteomes" id="UP000750522"/>
    </source>
</evidence>
<protein>
    <submittedName>
        <fullName evidence="3">Uncharacterized protein</fullName>
    </submittedName>
</protein>
<dbReference type="Proteomes" id="UP000750522">
    <property type="component" value="Unassembled WGS sequence"/>
</dbReference>
<proteinExistence type="predicted"/>
<dbReference type="AlphaFoldDB" id="A0A9P5FXX9"/>
<feature type="compositionally biased region" description="Polar residues" evidence="2">
    <location>
        <begin position="171"/>
        <end position="193"/>
    </location>
</feature>
<name>A0A9P5FXX9_GEOCN</name>
<evidence type="ECO:0000256" key="2">
    <source>
        <dbReference type="SAM" id="MobiDB-lite"/>
    </source>
</evidence>
<evidence type="ECO:0000313" key="3">
    <source>
        <dbReference type="EMBL" id="KAF5093849.1"/>
    </source>
</evidence>
<keyword evidence="1" id="KW-0175">Coiled coil</keyword>
<reference evidence="3" key="2">
    <citation type="submission" date="2020-01" db="EMBL/GenBank/DDBJ databases">
        <authorList>
            <person name="Perkins V."/>
            <person name="Lessard M.-H."/>
            <person name="Dugat-Bony E."/>
            <person name="Frenette M."/>
            <person name="Labrie S."/>
        </authorList>
    </citation>
    <scope>NUCLEOTIDE SEQUENCE</scope>
    <source>
        <strain evidence="3">LMA-70</strain>
    </source>
</reference>
<feature type="compositionally biased region" description="Polar residues" evidence="2">
    <location>
        <begin position="100"/>
        <end position="129"/>
    </location>
</feature>
<comment type="caution">
    <text evidence="3">The sequence shown here is derived from an EMBL/GenBank/DDBJ whole genome shotgun (WGS) entry which is preliminary data.</text>
</comment>
<evidence type="ECO:0000256" key="1">
    <source>
        <dbReference type="SAM" id="Coils"/>
    </source>
</evidence>
<gene>
    <name evidence="3" type="ORF">DV451_005135</name>
</gene>
<feature type="compositionally biased region" description="Polar residues" evidence="2">
    <location>
        <begin position="143"/>
        <end position="157"/>
    </location>
</feature>
<accession>A0A9P5FXX9</accession>
<organism evidence="3 4">
    <name type="scientific">Geotrichum candidum</name>
    <name type="common">Oospora lactis</name>
    <name type="synonym">Dipodascus geotrichum</name>
    <dbReference type="NCBI Taxonomy" id="1173061"/>
    <lineage>
        <taxon>Eukaryota</taxon>
        <taxon>Fungi</taxon>
        <taxon>Dikarya</taxon>
        <taxon>Ascomycota</taxon>
        <taxon>Saccharomycotina</taxon>
        <taxon>Dipodascomycetes</taxon>
        <taxon>Dipodascales</taxon>
        <taxon>Dipodascaceae</taxon>
        <taxon>Geotrichum</taxon>
    </lineage>
</organism>
<feature type="coiled-coil region" evidence="1">
    <location>
        <begin position="270"/>
        <end position="332"/>
    </location>
</feature>
<feature type="compositionally biased region" description="Polar residues" evidence="2">
    <location>
        <begin position="1"/>
        <end position="17"/>
    </location>
</feature>
<sequence length="881" mass="98485">MSNKNASTGASPTTGKHVQSERRRPTSSSRNSSSSSLTSSSTPTSTTSTTSTPTKTLRQKQENAAAVGSASNTNSRQGWHGSGNGKLGPKRILRRGEAENFTTSNTKPLSPQSSGTVTPTSSAKSSPTNFYKRPLRREEGKPTISNGVTSSGSSQDWASADNAVTKVLSDRSPSPTSANNTRSRSPFSTQKGYSYSAPVSTSQYLDIINNNVDFTDYVLSSIPIGDDVKEFSNSFISMAQASNKLLQRVKDLSTMTTQQAEEISSYKEIIKSYDLESEEKEIDLRRVERELEAVKFFNSDLLQGKTKTENELADLTKQVEDMQRIIDEQNAAASNTSNNVYSVLNSDEKIETAAEVEERMTNEMDNAIAYLKKNFAETEAENKKKYQELSTRHKGTLNRNSLLERTNEQHLQEIADMGAVMSNMKKMASKYHAALLKLEECQVKLTTKKVEAPEIRTEDPVTFFKDMKVHLDAVIDQVASYTPPPPESESSSVEIAALKEKLAAKEEAVTYFKSREKELVTQVASVNEQLTEATDGVLRFRNELSKVKANYLTYLKKAKEKEKNKLDEALLSSAGQRPELSETLAHLLNDSKSPLEAVTIHSVLQGETYKHIAIEKEQKRENLKLHREIKKLKGVAAKLLAKPQADKSVNSRSKQREERFAIVEVDRSVTTDGMDPKEFFDHVTKTFVAAKFPLLSVKRIMDNLFLLRTKESFNEISEFSLHTLMTNSTLMFHHVSVWHQLIVHDVPVNGDGRASTIVETSRRLRDTFYFNSNSGPFANTIACQPRFLNPLEYYSHKPTASFILSYSSLEIYENALRHGITIHGSKRALRTEPLLGALKNIFHQAGFFAQFFDLRTEEMMNEAASAIEPHIIKEAPKVIVW</sequence>